<dbReference type="PROSITE" id="PS50928">
    <property type="entry name" value="ABC_TM1"/>
    <property type="match status" value="2"/>
</dbReference>
<keyword evidence="4 5" id="KW-0472">Membrane</keyword>
<feature type="transmembrane region" description="Helical" evidence="5">
    <location>
        <begin position="368"/>
        <end position="392"/>
    </location>
</feature>
<reference evidence="7 9" key="1">
    <citation type="submission" date="2016-06" db="EMBL/GenBank/DDBJ databases">
        <authorList>
            <person name="Kjaerup R.B."/>
            <person name="Dalgaard T.S."/>
            <person name="Juul-Madsen H.R."/>
        </authorList>
    </citation>
    <scope>NUCLEOTIDE SEQUENCE [LARGE SCALE GENOMIC DNA]</scope>
    <source>
        <strain evidence="7">Orrdi1</strain>
    </source>
</reference>
<evidence type="ECO:0000256" key="1">
    <source>
        <dbReference type="ARBA" id="ARBA00004651"/>
    </source>
</evidence>
<dbReference type="PANTHER" id="PTHR43496">
    <property type="entry name" value="PROTEIN LPLB"/>
    <property type="match status" value="1"/>
</dbReference>
<dbReference type="OrthoDB" id="7056428at2"/>
<accession>A0A1C3K5W2</accession>
<feature type="domain" description="ABC transmembrane type-1" evidence="6">
    <location>
        <begin position="369"/>
        <end position="562"/>
    </location>
</feature>
<dbReference type="GO" id="GO:0055085">
    <property type="term" value="P:transmembrane transport"/>
    <property type="evidence" value="ECO:0007669"/>
    <property type="project" value="InterPro"/>
</dbReference>
<evidence type="ECO:0000256" key="2">
    <source>
        <dbReference type="ARBA" id="ARBA00022692"/>
    </source>
</evidence>
<evidence type="ECO:0000313" key="9">
    <source>
        <dbReference type="Proteomes" id="UP000078558"/>
    </source>
</evidence>
<evidence type="ECO:0000256" key="5">
    <source>
        <dbReference type="RuleBase" id="RU363032"/>
    </source>
</evidence>
<keyword evidence="2 5" id="KW-0812">Transmembrane</keyword>
<comment type="subcellular location">
    <subcellularLocation>
        <location evidence="1 5">Cell membrane</location>
        <topology evidence="1 5">Multi-pass membrane protein</topology>
    </subcellularLocation>
</comment>
<dbReference type="EMBL" id="FLRC01000044">
    <property type="protein sequence ID" value="SBT26818.1"/>
    <property type="molecule type" value="Genomic_DNA"/>
</dbReference>
<feature type="transmembrane region" description="Helical" evidence="5">
    <location>
        <begin position="540"/>
        <end position="562"/>
    </location>
</feature>
<protein>
    <submittedName>
        <fullName evidence="7">Ferric iron ABC transporter, permease protein</fullName>
    </submittedName>
</protein>
<feature type="domain" description="ABC transmembrane type-1" evidence="6">
    <location>
        <begin position="92"/>
        <end position="290"/>
    </location>
</feature>
<feature type="transmembrane region" description="Helical" evidence="5">
    <location>
        <begin position="95"/>
        <end position="115"/>
    </location>
</feature>
<dbReference type="Pfam" id="PF00528">
    <property type="entry name" value="BPD_transp_1"/>
    <property type="match status" value="1"/>
</dbReference>
<feature type="transmembrane region" description="Helical" evidence="5">
    <location>
        <begin position="433"/>
        <end position="453"/>
    </location>
</feature>
<keyword evidence="3 5" id="KW-1133">Transmembrane helix</keyword>
<gene>
    <name evidence="7" type="ORF">ODI_00943</name>
    <name evidence="8" type="ORF">ODI_R4166</name>
</gene>
<dbReference type="GO" id="GO:0005886">
    <property type="term" value="C:plasma membrane"/>
    <property type="evidence" value="ECO:0007669"/>
    <property type="project" value="UniProtKB-SubCell"/>
</dbReference>
<evidence type="ECO:0000313" key="7">
    <source>
        <dbReference type="EMBL" id="SBT26818.1"/>
    </source>
</evidence>
<dbReference type="AlphaFoldDB" id="A0A1C3K5W2"/>
<dbReference type="PANTHER" id="PTHR43496:SF1">
    <property type="entry name" value="POLYGALACTURONAN_RHAMNOGALACTURONAN TRANSPORT SYSTEM PERMEASE PROTEIN YTEP"/>
    <property type="match status" value="1"/>
</dbReference>
<proteinExistence type="inferred from homology"/>
<dbReference type="STRING" id="1851544.ODI_00943"/>
<feature type="transmembrane region" description="Helical" evidence="5">
    <location>
        <begin position="127"/>
        <end position="150"/>
    </location>
</feature>
<dbReference type="Proteomes" id="UP000078558">
    <property type="component" value="Chromosome I"/>
</dbReference>
<dbReference type="SUPFAM" id="SSF161098">
    <property type="entry name" value="MetI-like"/>
    <property type="match status" value="2"/>
</dbReference>
<feature type="transmembrane region" description="Helical" evidence="5">
    <location>
        <begin position="494"/>
        <end position="520"/>
    </location>
</feature>
<evidence type="ECO:0000256" key="4">
    <source>
        <dbReference type="ARBA" id="ARBA00023136"/>
    </source>
</evidence>
<dbReference type="InterPro" id="IPR035906">
    <property type="entry name" value="MetI-like_sf"/>
</dbReference>
<feature type="transmembrane region" description="Helical" evidence="5">
    <location>
        <begin position="225"/>
        <end position="249"/>
    </location>
</feature>
<reference evidence="8 9" key="2">
    <citation type="submission" date="2017-08" db="EMBL/GenBank/DDBJ databases">
        <authorList>
            <person name="de Groot N.N."/>
        </authorList>
    </citation>
    <scope>NUCLEOTIDE SEQUENCE [LARGE SCALE GENOMIC DNA]</scope>
    <source>
        <strain evidence="8">Orrdi1</strain>
    </source>
</reference>
<evidence type="ECO:0000313" key="8">
    <source>
        <dbReference type="EMBL" id="SOE52417.1"/>
    </source>
</evidence>
<feature type="transmembrane region" description="Helical" evidence="5">
    <location>
        <begin position="404"/>
        <end position="427"/>
    </location>
</feature>
<feature type="transmembrane region" description="Helical" evidence="5">
    <location>
        <begin position="170"/>
        <end position="193"/>
    </location>
</feature>
<dbReference type="Gene3D" id="1.10.3720.10">
    <property type="entry name" value="MetI-like"/>
    <property type="match status" value="2"/>
</dbReference>
<dbReference type="KEGG" id="odi:ODI_R4166"/>
<evidence type="ECO:0000256" key="3">
    <source>
        <dbReference type="ARBA" id="ARBA00022989"/>
    </source>
</evidence>
<feature type="transmembrane region" description="Helical" evidence="5">
    <location>
        <begin position="269"/>
        <end position="289"/>
    </location>
</feature>
<name>A0A1C3K5W2_9BURK</name>
<comment type="similarity">
    <text evidence="5">Belongs to the binding-protein-dependent transport system permease family.</text>
</comment>
<dbReference type="CDD" id="cd06261">
    <property type="entry name" value="TM_PBP2"/>
    <property type="match status" value="2"/>
</dbReference>
<dbReference type="EMBL" id="LT907988">
    <property type="protein sequence ID" value="SOE52417.1"/>
    <property type="molecule type" value="Genomic_DNA"/>
</dbReference>
<feature type="transmembrane region" description="Helical" evidence="5">
    <location>
        <begin position="320"/>
        <end position="348"/>
    </location>
</feature>
<dbReference type="InterPro" id="IPR000515">
    <property type="entry name" value="MetI-like"/>
</dbReference>
<feature type="transmembrane region" description="Helical" evidence="5">
    <location>
        <begin position="41"/>
        <end position="63"/>
    </location>
</feature>
<keyword evidence="5" id="KW-0813">Transport</keyword>
<evidence type="ECO:0000259" key="6">
    <source>
        <dbReference type="PROSITE" id="PS50928"/>
    </source>
</evidence>
<sequence length="573" mass="60929">MSAPGRPKGEYRRAQQEGAPVSAPLPAAVPERGLARWLPRLCLWVPLLVLAIFFALPMLGIAWRSLIEDGSGQPGLGNYLALADMPGIWRAARNSMLLGAAVTAITVTLGFIVAYGLERCAMPGKRIIATLLQLPVIAPSLVLGLGLIFLLGRNGLVGKMLGIRPDIYGFWGLMLADILYALPQAILIIRVALRQSDARQYEAAEVLGAGGWRQFLDITLPGARYGLLSAAFVVFTVTITDFGNAVVIGGDFSVLATEIYNQVSGQMKFGMGAVVGILLLLPAALAVWIERGTARRQARMGGESAIPPSAAWLPARDVPVFAISALAAACVALVVGIVVFSSFMRLWPYRMTFTLRHYALDMTGAYESLWTSVWISAAAAGLGVALLFMLTFAIRRRPGPLASLAALLSAMPVAVPGLVLGLSYALAFNSATMPWGALYGTAVPIILCNLIHFHTQGYAAMMTGMRKVPGSLEDAVAVLGGGTLRVLRDVYLPWLRATLVSVGLFLFMSAMVTLSAVIFLVTPSLPLAAVTVMRLDEAGLTSQAAAFSTCIMAIVATIALLTRMLARPDSRMA</sequence>
<keyword evidence="9" id="KW-1185">Reference proteome</keyword>
<organism evidence="7 9">
    <name type="scientific">Orrella dioscoreae</name>
    <dbReference type="NCBI Taxonomy" id="1851544"/>
    <lineage>
        <taxon>Bacteria</taxon>
        <taxon>Pseudomonadati</taxon>
        <taxon>Pseudomonadota</taxon>
        <taxon>Betaproteobacteria</taxon>
        <taxon>Burkholderiales</taxon>
        <taxon>Alcaligenaceae</taxon>
        <taxon>Orrella</taxon>
    </lineage>
</organism>